<organism evidence="2 3">
    <name type="scientific">Yanshouia hominis</name>
    <dbReference type="NCBI Taxonomy" id="2763673"/>
    <lineage>
        <taxon>Bacteria</taxon>
        <taxon>Bacillati</taxon>
        <taxon>Bacillota</taxon>
        <taxon>Clostridia</taxon>
        <taxon>Eubacteriales</taxon>
        <taxon>Oscillospiraceae</taxon>
        <taxon>Yanshouia</taxon>
    </lineage>
</organism>
<keyword evidence="3" id="KW-1185">Reference proteome</keyword>
<dbReference type="NCBIfam" id="TIGR02893">
    <property type="entry name" value="spore_yabQ"/>
    <property type="match status" value="1"/>
</dbReference>
<feature type="transmembrane region" description="Helical" evidence="1">
    <location>
        <begin position="47"/>
        <end position="65"/>
    </location>
</feature>
<name>A0ABR7NKF2_9FIRM</name>
<dbReference type="Pfam" id="PF09578">
    <property type="entry name" value="Spore_YabQ"/>
    <property type="match status" value="1"/>
</dbReference>
<accession>A0ABR7NKF2</accession>
<evidence type="ECO:0000313" key="2">
    <source>
        <dbReference type="EMBL" id="MBC8576855.1"/>
    </source>
</evidence>
<protein>
    <submittedName>
        <fullName evidence="2">Spore cortex biosynthesis protein YabQ</fullName>
    </submittedName>
</protein>
<dbReference type="Proteomes" id="UP000658131">
    <property type="component" value="Unassembled WGS sequence"/>
</dbReference>
<keyword evidence="1" id="KW-0472">Membrane</keyword>
<proteinExistence type="predicted"/>
<keyword evidence="1" id="KW-1133">Transmembrane helix</keyword>
<keyword evidence="1" id="KW-0812">Transmembrane</keyword>
<reference evidence="2 3" key="1">
    <citation type="submission" date="2020-08" db="EMBL/GenBank/DDBJ databases">
        <title>Genome public.</title>
        <authorList>
            <person name="Liu C."/>
            <person name="Sun Q."/>
        </authorList>
    </citation>
    <scope>NUCLEOTIDE SEQUENCE [LARGE SCALE GENOMIC DNA]</scope>
    <source>
        <strain evidence="2 3">BX1</strain>
    </source>
</reference>
<feature type="transmembrane region" description="Helical" evidence="1">
    <location>
        <begin position="71"/>
        <end position="89"/>
    </location>
</feature>
<dbReference type="InterPro" id="IPR019074">
    <property type="entry name" value="YabQ"/>
</dbReference>
<evidence type="ECO:0000256" key="1">
    <source>
        <dbReference type="SAM" id="Phobius"/>
    </source>
</evidence>
<feature type="transmembrane region" description="Helical" evidence="1">
    <location>
        <begin position="20"/>
        <end position="40"/>
    </location>
</feature>
<dbReference type="EMBL" id="JACRTB010000016">
    <property type="protein sequence ID" value="MBC8576855.1"/>
    <property type="molecule type" value="Genomic_DNA"/>
</dbReference>
<sequence>MFYDFFRILRRVFRCPAGLVAVQDLFCCTVFCLGSFLFLLSECEGKLRWFALAGQVLGAVLYWALLGEAVVRAGAWLLGLAVGALRLVLRLWVRIFRCLCGLLMGLFRLLGRLFSWPAVKIRAAAVKGSRYVQKILKKGAGKTKFCLKHHPVLLYNFRKARPDGRRLPKDRKNGRR</sequence>
<comment type="caution">
    <text evidence="2">The sequence shown here is derived from an EMBL/GenBank/DDBJ whole genome shotgun (WGS) entry which is preliminary data.</text>
</comment>
<gene>
    <name evidence="2" type="ORF">H8717_10630</name>
</gene>
<evidence type="ECO:0000313" key="3">
    <source>
        <dbReference type="Proteomes" id="UP000658131"/>
    </source>
</evidence>